<dbReference type="RefSeq" id="XP_017782229.1">
    <property type="nucleotide sequence ID" value="XM_017926740.1"/>
</dbReference>
<name>A0ABM1N5X9_NICVS</name>
<accession>A0ABM1N5X9</accession>
<reference evidence="2" key="1">
    <citation type="submission" date="2025-08" db="UniProtKB">
        <authorList>
            <consortium name="RefSeq"/>
        </authorList>
    </citation>
    <scope>IDENTIFICATION</scope>
    <source>
        <tissue evidence="2">Whole Larva</tissue>
    </source>
</reference>
<evidence type="ECO:0000313" key="2">
    <source>
        <dbReference type="RefSeq" id="XP_017782229.1"/>
    </source>
</evidence>
<keyword evidence="1" id="KW-1185">Reference proteome</keyword>
<organism evidence="1 2">
    <name type="scientific">Nicrophorus vespilloides</name>
    <name type="common">Boreal carrion beetle</name>
    <dbReference type="NCBI Taxonomy" id="110193"/>
    <lineage>
        <taxon>Eukaryota</taxon>
        <taxon>Metazoa</taxon>
        <taxon>Ecdysozoa</taxon>
        <taxon>Arthropoda</taxon>
        <taxon>Hexapoda</taxon>
        <taxon>Insecta</taxon>
        <taxon>Pterygota</taxon>
        <taxon>Neoptera</taxon>
        <taxon>Endopterygota</taxon>
        <taxon>Coleoptera</taxon>
        <taxon>Polyphaga</taxon>
        <taxon>Staphyliniformia</taxon>
        <taxon>Silphidae</taxon>
        <taxon>Nicrophorinae</taxon>
        <taxon>Nicrophorus</taxon>
    </lineage>
</organism>
<evidence type="ECO:0000313" key="1">
    <source>
        <dbReference type="Proteomes" id="UP000695000"/>
    </source>
</evidence>
<dbReference type="PANTHER" id="PTHR21055:SF3">
    <property type="entry name" value="PROTEIN PHOSPHATASE 1 REGULATORY SUBUNIT 36"/>
    <property type="match status" value="1"/>
</dbReference>
<dbReference type="Pfam" id="PF14895">
    <property type="entry name" value="PPPI_inhib"/>
    <property type="match status" value="1"/>
</dbReference>
<dbReference type="PANTHER" id="PTHR21055">
    <property type="entry name" value="PROTEIN PHOSPHATASE 1 REGULATORY SUBUNIT 36"/>
    <property type="match status" value="1"/>
</dbReference>
<dbReference type="InterPro" id="IPR026142">
    <property type="entry name" value="Pro_pase_1_reg_su_36"/>
</dbReference>
<sequence length="405" mass="47051">MESSPEQQFKNGHWIWDQEKIGLLYVNHDAPLKIATTAAAGPAIQKPGKQIIPSSIRFKEGIESMEKIYFRRFFQRRVKMNEPEVITLQDIKDVALFLANPKDLTIEFIQYFHLPEIDRFLKSIIIYFHYYLQLWDFNLERREEAKRKLRQPVVCELEDIKMSDLSDLRSMLSREYCSIIMGIGGIAKYHHLSSSTNSLSEKDRRIFEALLCMFVSLGSRFNAAIVHRGKLSRTLNRTQREDRMLVGTANFKESKLKQRSGLSKDLILGAHDYRMLGIGFKEFKPTTERIQYLEKMFAAPEETLLDFGITLGLIGIPREEYDCVMLPRERTSKNFDKINITAIDFVFPPNIDVPDDELPNHFSRTPCKYVESEQSAAARVKQCSMWQNFIKQTDMTAFCNTQDAD</sequence>
<dbReference type="GeneID" id="108566722"/>
<gene>
    <name evidence="2" type="primary">LOC108566722</name>
</gene>
<dbReference type="Proteomes" id="UP000695000">
    <property type="component" value="Unplaced"/>
</dbReference>
<proteinExistence type="predicted"/>
<protein>
    <submittedName>
        <fullName evidence="2">Uncharacterized protein LOC108566722</fullName>
    </submittedName>
</protein>